<sequence length="328" mass="33140">MNRPGLLVNLAAPIAGHAAGHAAERQDAAGVAARACAAGFDGVGLTDSPRLYPDCFIETDRVLAGTPAALAGPCVVGLGLRHPATVAASLTTLGRRHGERLLAVVGRGESSVRNEGLPVPGLDAYGELLAGLVSASGELGGDPGAGRLLGAASGPRTIALTAAHLGGVLIDVGVEPSVVAAAVGIAQDANPSVRCWLFTRAVPTRSAEEAREVAEPILGSCAARLVAAPGWYGLSPDLAGPVRRVAESHDYRRHGTSGARGGERAPEQVETAVRDRFVLTGESTRLAARVAELTRLGVDGFVVAGALRGVSERLDALGAAFAEGFAAA</sequence>
<gene>
    <name evidence="1" type="ORF">FB559_6356</name>
</gene>
<protein>
    <submittedName>
        <fullName evidence="1">Luciferase-like monooxygenase</fullName>
    </submittedName>
</protein>
<dbReference type="GO" id="GO:0016705">
    <property type="term" value="F:oxidoreductase activity, acting on paired donors, with incorporation or reduction of molecular oxygen"/>
    <property type="evidence" value="ECO:0007669"/>
    <property type="project" value="InterPro"/>
</dbReference>
<keyword evidence="2" id="KW-1185">Reference proteome</keyword>
<dbReference type="EMBL" id="VFOZ01000001">
    <property type="protein sequence ID" value="TQM00641.1"/>
    <property type="molecule type" value="Genomic_DNA"/>
</dbReference>
<evidence type="ECO:0000313" key="2">
    <source>
        <dbReference type="Proteomes" id="UP000316096"/>
    </source>
</evidence>
<keyword evidence="1" id="KW-0560">Oxidoreductase</keyword>
<dbReference type="Gene3D" id="3.20.20.30">
    <property type="entry name" value="Luciferase-like domain"/>
    <property type="match status" value="1"/>
</dbReference>
<comment type="caution">
    <text evidence="1">The sequence shown here is derived from an EMBL/GenBank/DDBJ whole genome shotgun (WGS) entry which is preliminary data.</text>
</comment>
<reference evidence="1 2" key="1">
    <citation type="submission" date="2019-06" db="EMBL/GenBank/DDBJ databases">
        <title>Sequencing the genomes of 1000 actinobacteria strains.</title>
        <authorList>
            <person name="Klenk H.-P."/>
        </authorList>
    </citation>
    <scope>NUCLEOTIDE SEQUENCE [LARGE SCALE GENOMIC DNA]</scope>
    <source>
        <strain evidence="1 2">DSM 102200</strain>
    </source>
</reference>
<name>A0A543CUA0_9ACTN</name>
<proteinExistence type="predicted"/>
<dbReference type="RefSeq" id="WP_141960348.1">
    <property type="nucleotide sequence ID" value="NZ_VFOZ01000001.1"/>
</dbReference>
<keyword evidence="1" id="KW-0503">Monooxygenase</keyword>
<dbReference type="Proteomes" id="UP000316096">
    <property type="component" value="Unassembled WGS sequence"/>
</dbReference>
<evidence type="ECO:0000313" key="1">
    <source>
        <dbReference type="EMBL" id="TQM00641.1"/>
    </source>
</evidence>
<accession>A0A543CUA0</accession>
<dbReference type="AlphaFoldDB" id="A0A543CUA0"/>
<dbReference type="SUPFAM" id="SSF51679">
    <property type="entry name" value="Bacterial luciferase-like"/>
    <property type="match status" value="1"/>
</dbReference>
<dbReference type="OrthoDB" id="3350036at2"/>
<dbReference type="GO" id="GO:0004497">
    <property type="term" value="F:monooxygenase activity"/>
    <property type="evidence" value="ECO:0007669"/>
    <property type="project" value="UniProtKB-KW"/>
</dbReference>
<dbReference type="InterPro" id="IPR036661">
    <property type="entry name" value="Luciferase-like_sf"/>
</dbReference>
<organism evidence="1 2">
    <name type="scientific">Actinoallomurus bryophytorum</name>
    <dbReference type="NCBI Taxonomy" id="1490222"/>
    <lineage>
        <taxon>Bacteria</taxon>
        <taxon>Bacillati</taxon>
        <taxon>Actinomycetota</taxon>
        <taxon>Actinomycetes</taxon>
        <taxon>Streptosporangiales</taxon>
        <taxon>Thermomonosporaceae</taxon>
        <taxon>Actinoallomurus</taxon>
    </lineage>
</organism>